<keyword evidence="3" id="KW-1185">Reference proteome</keyword>
<accession>A0AAV4G677</accession>
<feature type="region of interest" description="Disordered" evidence="1">
    <location>
        <begin position="1"/>
        <end position="112"/>
    </location>
</feature>
<protein>
    <submittedName>
        <fullName evidence="2">Uncharacterized protein</fullName>
    </submittedName>
</protein>
<dbReference type="Proteomes" id="UP000762676">
    <property type="component" value="Unassembled WGS sequence"/>
</dbReference>
<feature type="compositionally biased region" description="Basic and acidic residues" evidence="1">
    <location>
        <begin position="24"/>
        <end position="48"/>
    </location>
</feature>
<dbReference type="AlphaFoldDB" id="A0AAV4G677"/>
<evidence type="ECO:0000256" key="1">
    <source>
        <dbReference type="SAM" id="MobiDB-lite"/>
    </source>
</evidence>
<gene>
    <name evidence="2" type="ORF">ElyMa_002332000</name>
</gene>
<sequence length="112" mass="11844">MTSDGRRKKNFYDFYGDEESDEGNDAKTFPDKIHSSDKSTTSGKHDSSSAKQTCERIGISSKSKSLERHGGPASSKSKISEEPGASVKSKSLERSGGSAFSKSKASEGAGTS</sequence>
<evidence type="ECO:0000313" key="2">
    <source>
        <dbReference type="EMBL" id="GFR81102.1"/>
    </source>
</evidence>
<name>A0AAV4G677_9GAST</name>
<proteinExistence type="predicted"/>
<feature type="compositionally biased region" description="Low complexity" evidence="1">
    <location>
        <begin position="95"/>
        <end position="112"/>
    </location>
</feature>
<organism evidence="2 3">
    <name type="scientific">Elysia marginata</name>
    <dbReference type="NCBI Taxonomy" id="1093978"/>
    <lineage>
        <taxon>Eukaryota</taxon>
        <taxon>Metazoa</taxon>
        <taxon>Spiralia</taxon>
        <taxon>Lophotrochozoa</taxon>
        <taxon>Mollusca</taxon>
        <taxon>Gastropoda</taxon>
        <taxon>Heterobranchia</taxon>
        <taxon>Euthyneura</taxon>
        <taxon>Panpulmonata</taxon>
        <taxon>Sacoglossa</taxon>
        <taxon>Placobranchoidea</taxon>
        <taxon>Plakobranchidae</taxon>
        <taxon>Elysia</taxon>
    </lineage>
</organism>
<comment type="caution">
    <text evidence="2">The sequence shown here is derived from an EMBL/GenBank/DDBJ whole genome shotgun (WGS) entry which is preliminary data.</text>
</comment>
<dbReference type="EMBL" id="BMAT01004805">
    <property type="protein sequence ID" value="GFR81102.1"/>
    <property type="molecule type" value="Genomic_DNA"/>
</dbReference>
<reference evidence="2 3" key="1">
    <citation type="journal article" date="2021" name="Elife">
        <title>Chloroplast acquisition without the gene transfer in kleptoplastic sea slugs, Plakobranchus ocellatus.</title>
        <authorList>
            <person name="Maeda T."/>
            <person name="Takahashi S."/>
            <person name="Yoshida T."/>
            <person name="Shimamura S."/>
            <person name="Takaki Y."/>
            <person name="Nagai Y."/>
            <person name="Toyoda A."/>
            <person name="Suzuki Y."/>
            <person name="Arimoto A."/>
            <person name="Ishii H."/>
            <person name="Satoh N."/>
            <person name="Nishiyama T."/>
            <person name="Hasebe M."/>
            <person name="Maruyama T."/>
            <person name="Minagawa J."/>
            <person name="Obokata J."/>
            <person name="Shigenobu S."/>
        </authorList>
    </citation>
    <scope>NUCLEOTIDE SEQUENCE [LARGE SCALE GENOMIC DNA]</scope>
</reference>
<evidence type="ECO:0000313" key="3">
    <source>
        <dbReference type="Proteomes" id="UP000762676"/>
    </source>
</evidence>
<feature type="non-terminal residue" evidence="2">
    <location>
        <position position="112"/>
    </location>
</feature>